<accession>A0A948RUU2</accession>
<reference evidence="2" key="1">
    <citation type="submission" date="2021-05" db="EMBL/GenBank/DDBJ databases">
        <title>Energy efficiency and biological interactions define the core microbiome of deep oligotrophic groundwater.</title>
        <authorList>
            <person name="Mehrshad M."/>
            <person name="Lopez-Fernandez M."/>
            <person name="Bell E."/>
            <person name="Bernier-Latmani R."/>
            <person name="Bertilsson S."/>
            <person name="Dopson M."/>
        </authorList>
    </citation>
    <scope>NUCLEOTIDE SEQUENCE</scope>
    <source>
        <strain evidence="2">Modern_marine.mb.64</strain>
    </source>
</reference>
<evidence type="ECO:0000313" key="2">
    <source>
        <dbReference type="EMBL" id="MBU2690951.1"/>
    </source>
</evidence>
<organism evidence="2 3">
    <name type="scientific">Eiseniibacteriota bacterium</name>
    <dbReference type="NCBI Taxonomy" id="2212470"/>
    <lineage>
        <taxon>Bacteria</taxon>
        <taxon>Candidatus Eiseniibacteriota</taxon>
    </lineage>
</organism>
<name>A0A948RUU2_UNCEI</name>
<dbReference type="Pfam" id="PF13860">
    <property type="entry name" value="FlgD_ig"/>
    <property type="match status" value="1"/>
</dbReference>
<dbReference type="InterPro" id="IPR026444">
    <property type="entry name" value="Secre_tail"/>
</dbReference>
<dbReference type="InterPro" id="IPR025965">
    <property type="entry name" value="FlgD/Vpr_Ig-like"/>
</dbReference>
<protein>
    <submittedName>
        <fullName evidence="2">T9SS type A sorting domain-containing protein</fullName>
    </submittedName>
</protein>
<feature type="domain" description="FlgD/Vpr Ig-like" evidence="1">
    <location>
        <begin position="500"/>
        <end position="550"/>
    </location>
</feature>
<dbReference type="Proteomes" id="UP000777784">
    <property type="component" value="Unassembled WGS sequence"/>
</dbReference>
<comment type="caution">
    <text evidence="2">The sequence shown here is derived from an EMBL/GenBank/DDBJ whole genome shotgun (WGS) entry which is preliminary data.</text>
</comment>
<dbReference type="Gene3D" id="2.60.40.4070">
    <property type="match status" value="1"/>
</dbReference>
<evidence type="ECO:0000313" key="3">
    <source>
        <dbReference type="Proteomes" id="UP000777784"/>
    </source>
</evidence>
<dbReference type="NCBIfam" id="TIGR04183">
    <property type="entry name" value="Por_Secre_tail"/>
    <property type="match status" value="1"/>
</dbReference>
<gene>
    <name evidence="2" type="ORF">KJ970_08480</name>
</gene>
<evidence type="ECO:0000259" key="1">
    <source>
        <dbReference type="Pfam" id="PF13860"/>
    </source>
</evidence>
<proteinExistence type="predicted"/>
<sequence length="569" mass="61895">MSVKVSFAIIVFAILCVISAAPVRAVDYLITGFDDKYLGAPIGTGGPEVGEPVSVSTSITATVQVSPMPTPSLRIQDIDDYYAGWARFEFLGDVEIGSGIVVMTADFWFPAYEQFYMNVRENGTSAHIFTNLAFGEDGNVRCSDANSNNGIIGTYDTGRHFPVVIFYNMDAGIYSIWLDGILAIGAEDHGVTGSGVGAVLIGCSNDADYDGIFYLDDLYVGDWLPPEIYLRANFNNKANNTYIGFGGPEFGEPVGITPFFDSGIVRYSPMPTPSLELEDKDPSAARSIQFEFFDDAEIDTGLLFLAAHFWFESLDNYFIYIRENGGASQTFTNISFGDDGMIQCYDVGGVAANFGPYEPGRVYPLLLAYDMDAGTYDVFFDDELIVEDEPHNITGYGIGGMYFGIGHDPDTTGVFYVDNIYAGAAPPPDMAACCENLNCIRLLPMDCVFRGGEAHPEWPTCVPNYCNPAGIGDVVLESGTRLMPAIPNPFTGSTLLNYRLERPGRVQIDIYDAAGRFIRSLLNIEAAQGAGSVEWDGRTHSGRPAGSGVYFGRMRTGGETVSQRMIILE</sequence>
<dbReference type="EMBL" id="JAHJDP010000042">
    <property type="protein sequence ID" value="MBU2690951.1"/>
    <property type="molecule type" value="Genomic_DNA"/>
</dbReference>
<dbReference type="AlphaFoldDB" id="A0A948RUU2"/>